<proteinExistence type="predicted"/>
<dbReference type="GO" id="GO:0044781">
    <property type="term" value="P:bacterial-type flagellum organization"/>
    <property type="evidence" value="ECO:0007669"/>
    <property type="project" value="InterPro"/>
</dbReference>
<keyword evidence="3" id="KW-1185">Reference proteome</keyword>
<evidence type="ECO:0000313" key="3">
    <source>
        <dbReference type="Proteomes" id="UP000445696"/>
    </source>
</evidence>
<keyword evidence="2" id="KW-0969">Cilium</keyword>
<evidence type="ECO:0000313" key="2">
    <source>
        <dbReference type="EMBL" id="MZR21851.1"/>
    </source>
</evidence>
<evidence type="ECO:0000256" key="1">
    <source>
        <dbReference type="SAM" id="MobiDB-lite"/>
    </source>
</evidence>
<dbReference type="EMBL" id="WTVA01000002">
    <property type="protein sequence ID" value="MZR21851.1"/>
    <property type="molecule type" value="Genomic_DNA"/>
</dbReference>
<dbReference type="Proteomes" id="UP000445696">
    <property type="component" value="Unassembled WGS sequence"/>
</dbReference>
<keyword evidence="2" id="KW-0966">Cell projection</keyword>
<organism evidence="2 3">
    <name type="scientific">Sneathiella chungangensis</name>
    <dbReference type="NCBI Taxonomy" id="1418234"/>
    <lineage>
        <taxon>Bacteria</taxon>
        <taxon>Pseudomonadati</taxon>
        <taxon>Pseudomonadota</taxon>
        <taxon>Alphaproteobacteria</taxon>
        <taxon>Sneathiellales</taxon>
        <taxon>Sneathiellaceae</taxon>
        <taxon>Sneathiella</taxon>
    </lineage>
</organism>
<accession>A0A845MDW4</accession>
<dbReference type="NCBIfam" id="NF009435">
    <property type="entry name" value="PRK12794.1"/>
    <property type="match status" value="1"/>
</dbReference>
<reference evidence="2 3" key="1">
    <citation type="journal article" date="2014" name="Int. J. Syst. Evol. Microbiol.">
        <title>Sneathiella chungangensis sp. nov., isolated from a marine sand, and emended description of the genus Sneathiella.</title>
        <authorList>
            <person name="Siamphan C."/>
            <person name="Kim H."/>
            <person name="Lee J.S."/>
            <person name="Kim W."/>
        </authorList>
    </citation>
    <scope>NUCLEOTIDE SEQUENCE [LARGE SCALE GENOMIC DNA]</scope>
    <source>
        <strain evidence="2 3">KCTC 32476</strain>
    </source>
</reference>
<dbReference type="AlphaFoldDB" id="A0A845MDW4"/>
<sequence length="136" mass="15132">MSVAAYQKANQNTETPRQTEYRAFAIFTRAMEEADREDDTMARIRAVANNRRLWLTLQMDLLSEENGLPDDLRGRLLSIAIWVGRYSLKAMKGEASVAPLITVNKQIMDGMKPQDPKQAEPGPVPSTPGLSGKLSL</sequence>
<dbReference type="Pfam" id="PF07309">
    <property type="entry name" value="FlaF"/>
    <property type="match status" value="1"/>
</dbReference>
<keyword evidence="2" id="KW-0282">Flagellum</keyword>
<comment type="caution">
    <text evidence="2">The sequence shown here is derived from an EMBL/GenBank/DDBJ whole genome shotgun (WGS) entry which is preliminary data.</text>
</comment>
<dbReference type="OrthoDB" id="9808944at2"/>
<gene>
    <name evidence="2" type="primary">flaF</name>
    <name evidence="2" type="ORF">GQF03_05870</name>
</gene>
<dbReference type="RefSeq" id="WP_161338281.1">
    <property type="nucleotide sequence ID" value="NZ_JBHSDG010000001.1"/>
</dbReference>
<protein>
    <submittedName>
        <fullName evidence="2">Flagellar biosynthesis regulator FlaF</fullName>
    </submittedName>
</protein>
<dbReference type="InterPro" id="IPR010845">
    <property type="entry name" value="FlaF"/>
</dbReference>
<feature type="region of interest" description="Disordered" evidence="1">
    <location>
        <begin position="109"/>
        <end position="136"/>
    </location>
</feature>
<name>A0A845MDW4_9PROT</name>